<feature type="transmembrane region" description="Helical" evidence="7">
    <location>
        <begin position="137"/>
        <end position="158"/>
    </location>
</feature>
<comment type="subcellular location">
    <subcellularLocation>
        <location evidence="1">Cell membrane</location>
        <topology evidence="1">Multi-pass membrane protein</topology>
    </subcellularLocation>
</comment>
<keyword evidence="6 7" id="KW-0472">Membrane</keyword>
<proteinExistence type="inferred from homology"/>
<evidence type="ECO:0000256" key="5">
    <source>
        <dbReference type="ARBA" id="ARBA00022989"/>
    </source>
</evidence>
<dbReference type="Pfam" id="PF03601">
    <property type="entry name" value="Cons_hypoth698"/>
    <property type="match status" value="1"/>
</dbReference>
<evidence type="ECO:0000313" key="9">
    <source>
        <dbReference type="Proteomes" id="UP000515292"/>
    </source>
</evidence>
<dbReference type="InterPro" id="IPR018383">
    <property type="entry name" value="UPF0324_pro"/>
</dbReference>
<keyword evidence="5 7" id="KW-1133">Transmembrane helix</keyword>
<evidence type="ECO:0000256" key="1">
    <source>
        <dbReference type="ARBA" id="ARBA00004651"/>
    </source>
</evidence>
<feature type="transmembrane region" description="Helical" evidence="7">
    <location>
        <begin position="23"/>
        <end position="42"/>
    </location>
</feature>
<dbReference type="GO" id="GO:0005886">
    <property type="term" value="C:plasma membrane"/>
    <property type="evidence" value="ECO:0007669"/>
    <property type="project" value="UniProtKB-SubCell"/>
</dbReference>
<name>A0A7G5IMG9_9SPHN</name>
<dbReference type="EMBL" id="CP059851">
    <property type="protein sequence ID" value="QMW24561.1"/>
    <property type="molecule type" value="Genomic_DNA"/>
</dbReference>
<evidence type="ECO:0000256" key="6">
    <source>
        <dbReference type="ARBA" id="ARBA00023136"/>
    </source>
</evidence>
<comment type="similarity">
    <text evidence="2">Belongs to the UPF0324 family.</text>
</comment>
<sequence length="349" mass="35573">MEGLPAVAPEARAKSWPERLRSAVQRVSPGASIAVLVALAAAWLSDHYGAPVMLFALLLGMAVNFAGQDKRMRPGIDFMARTVLRLGVALLGARITLEQAAALGGPTLAMATVGVALTLGAGWVAARVLKLTPNFGLLAGGAVGICGASAALAISSVLPPTPERERDTMLTVVGVTALSTVAMILYPMLAAAIGLSEHQAGILMGATIHDVAQVVGAGYGIGKEAGDTATIVKLFRVALLLPVVLLISLIFRAQLAAGPRTSRPPLLPTFLIGFVLLVAVNSTGLVPRVVTGTLSDASRWCLVAAIAALGAKTALGDLVKVGPKPVLTILAATLLLLAFTLTVLLLSGG</sequence>
<organism evidence="8 9">
    <name type="scientific">Sandaracinobacteroides saxicola</name>
    <dbReference type="NCBI Taxonomy" id="2759707"/>
    <lineage>
        <taxon>Bacteria</taxon>
        <taxon>Pseudomonadati</taxon>
        <taxon>Pseudomonadota</taxon>
        <taxon>Alphaproteobacteria</taxon>
        <taxon>Sphingomonadales</taxon>
        <taxon>Sphingosinicellaceae</taxon>
        <taxon>Sandaracinobacteroides</taxon>
    </lineage>
</organism>
<feature type="transmembrane region" description="Helical" evidence="7">
    <location>
        <begin position="103"/>
        <end position="125"/>
    </location>
</feature>
<gene>
    <name evidence="8" type="ORF">H3309_06730</name>
</gene>
<feature type="transmembrane region" description="Helical" evidence="7">
    <location>
        <begin position="265"/>
        <end position="285"/>
    </location>
</feature>
<feature type="transmembrane region" description="Helical" evidence="7">
    <location>
        <begin position="48"/>
        <end position="66"/>
    </location>
</feature>
<feature type="transmembrane region" description="Helical" evidence="7">
    <location>
        <begin position="297"/>
        <end position="315"/>
    </location>
</feature>
<dbReference type="PANTHER" id="PTHR30106:SF2">
    <property type="entry name" value="UPF0324 INNER MEMBRANE PROTEIN YEIH"/>
    <property type="match status" value="1"/>
</dbReference>
<feature type="transmembrane region" description="Helical" evidence="7">
    <location>
        <begin position="327"/>
        <end position="346"/>
    </location>
</feature>
<dbReference type="Proteomes" id="UP000515292">
    <property type="component" value="Chromosome"/>
</dbReference>
<keyword evidence="4 7" id="KW-0812">Transmembrane</keyword>
<feature type="transmembrane region" description="Helical" evidence="7">
    <location>
        <begin position="202"/>
        <end position="222"/>
    </location>
</feature>
<protein>
    <submittedName>
        <fullName evidence="8">Putative sulfate exporter family transporter</fullName>
    </submittedName>
</protein>
<feature type="transmembrane region" description="Helical" evidence="7">
    <location>
        <begin position="170"/>
        <end position="195"/>
    </location>
</feature>
<dbReference type="PANTHER" id="PTHR30106">
    <property type="entry name" value="INNER MEMBRANE PROTEIN YEIH-RELATED"/>
    <property type="match status" value="1"/>
</dbReference>
<evidence type="ECO:0000256" key="7">
    <source>
        <dbReference type="SAM" id="Phobius"/>
    </source>
</evidence>
<evidence type="ECO:0000256" key="3">
    <source>
        <dbReference type="ARBA" id="ARBA00022475"/>
    </source>
</evidence>
<evidence type="ECO:0000256" key="2">
    <source>
        <dbReference type="ARBA" id="ARBA00007977"/>
    </source>
</evidence>
<dbReference type="AlphaFoldDB" id="A0A7G5IMG9"/>
<dbReference type="KEGG" id="sand:H3309_06730"/>
<feature type="transmembrane region" description="Helical" evidence="7">
    <location>
        <begin position="234"/>
        <end position="253"/>
    </location>
</feature>
<keyword evidence="3" id="KW-1003">Cell membrane</keyword>
<evidence type="ECO:0000256" key="4">
    <source>
        <dbReference type="ARBA" id="ARBA00022692"/>
    </source>
</evidence>
<accession>A0A7G5IMG9</accession>
<reference evidence="8 9" key="1">
    <citation type="submission" date="2020-07" db="EMBL/GenBank/DDBJ databases">
        <title>Complete genome sequence for Sandaracinobacter sp. M6.</title>
        <authorList>
            <person name="Tang Y."/>
            <person name="Liu Q."/>
            <person name="Guo Z."/>
            <person name="Lei P."/>
            <person name="Huang B."/>
        </authorList>
    </citation>
    <scope>NUCLEOTIDE SEQUENCE [LARGE SCALE GENOMIC DNA]</scope>
    <source>
        <strain evidence="8 9">M6</strain>
    </source>
</reference>
<keyword evidence="9" id="KW-1185">Reference proteome</keyword>
<evidence type="ECO:0000313" key="8">
    <source>
        <dbReference type="EMBL" id="QMW24561.1"/>
    </source>
</evidence>